<feature type="transmembrane region" description="Helical" evidence="1">
    <location>
        <begin position="12"/>
        <end position="29"/>
    </location>
</feature>
<protein>
    <submittedName>
        <fullName evidence="2">Uncharacterized protein</fullName>
    </submittedName>
</protein>
<accession>A0A2V2BHL7</accession>
<comment type="caution">
    <text evidence="2">The sequence shown here is derived from an EMBL/GenBank/DDBJ whole genome shotgun (WGS) entry which is preliminary data.</text>
</comment>
<dbReference type="Proteomes" id="UP000245981">
    <property type="component" value="Unassembled WGS sequence"/>
</dbReference>
<evidence type="ECO:0000256" key="1">
    <source>
        <dbReference type="SAM" id="Phobius"/>
    </source>
</evidence>
<reference evidence="2 3" key="1">
    <citation type="submission" date="2018-05" db="EMBL/GenBank/DDBJ databases">
        <title>Genomic Encyclopedia of Type Strains, Phase IV (KMG-V): Genome sequencing to study the core and pangenomes of soil and plant-associated prokaryotes.</title>
        <authorList>
            <person name="Whitman W."/>
        </authorList>
    </citation>
    <scope>NUCLEOTIDE SEQUENCE [LARGE SCALE GENOMIC DNA]</scope>
    <source>
        <strain evidence="2 3">PNA 200-10</strain>
    </source>
</reference>
<keyword evidence="1" id="KW-0472">Membrane</keyword>
<evidence type="ECO:0000313" key="2">
    <source>
        <dbReference type="EMBL" id="PWK97513.1"/>
    </source>
</evidence>
<sequence>MAVDDLHSKEHIFIQVMHLSVCFGFHIYAQQKKW</sequence>
<organism evidence="2 3">
    <name type="scientific">Pantoea allii</name>
    <dbReference type="NCBI Taxonomy" id="574096"/>
    <lineage>
        <taxon>Bacteria</taxon>
        <taxon>Pseudomonadati</taxon>
        <taxon>Pseudomonadota</taxon>
        <taxon>Gammaproteobacteria</taxon>
        <taxon>Enterobacterales</taxon>
        <taxon>Erwiniaceae</taxon>
        <taxon>Pantoea</taxon>
    </lineage>
</organism>
<keyword evidence="1" id="KW-1133">Transmembrane helix</keyword>
<dbReference type="AlphaFoldDB" id="A0A2V2BHL7"/>
<evidence type="ECO:0000313" key="3">
    <source>
        <dbReference type="Proteomes" id="UP000245981"/>
    </source>
</evidence>
<name>A0A2V2BHL7_9GAMM</name>
<gene>
    <name evidence="2" type="ORF">C7431_104190</name>
</gene>
<dbReference type="EMBL" id="QGHF01000004">
    <property type="protein sequence ID" value="PWK97513.1"/>
    <property type="molecule type" value="Genomic_DNA"/>
</dbReference>
<proteinExistence type="predicted"/>
<keyword evidence="1" id="KW-0812">Transmembrane</keyword>